<organism evidence="2 3">
    <name type="scientific">Amycolatopsis alkalitolerans</name>
    <dbReference type="NCBI Taxonomy" id="2547244"/>
    <lineage>
        <taxon>Bacteria</taxon>
        <taxon>Bacillati</taxon>
        <taxon>Actinomycetota</taxon>
        <taxon>Actinomycetes</taxon>
        <taxon>Pseudonocardiales</taxon>
        <taxon>Pseudonocardiaceae</taxon>
        <taxon>Amycolatopsis</taxon>
    </lineage>
</organism>
<dbReference type="PANTHER" id="PTHR33990">
    <property type="entry name" value="PROTEIN YJDN-RELATED"/>
    <property type="match status" value="1"/>
</dbReference>
<protein>
    <submittedName>
        <fullName evidence="2">VOC family protein</fullName>
    </submittedName>
</protein>
<sequence>MTDKALTTCLWFDGNGEEAANFYASVFDDAKIGRIGRYVEGEHGTPGAVMVVEFELNGQKFIALNGGPQFKFNEAVSFQIPCENQEEVDYYWAKLTADGGEEGPCGWLKDKFGLSWQVVPNRVIELIGDADTVKAARATEAMYAMKKLDIAAIEKAHAG</sequence>
<dbReference type="RefSeq" id="WP_139097931.1">
    <property type="nucleotide sequence ID" value="NZ_VDFW01000015.1"/>
</dbReference>
<dbReference type="SUPFAM" id="SSF54593">
    <property type="entry name" value="Glyoxalase/Bleomycin resistance protein/Dihydroxybiphenyl dioxygenase"/>
    <property type="match status" value="1"/>
</dbReference>
<dbReference type="OrthoDB" id="9806473at2"/>
<evidence type="ECO:0000259" key="1">
    <source>
        <dbReference type="Pfam" id="PF06983"/>
    </source>
</evidence>
<evidence type="ECO:0000313" key="2">
    <source>
        <dbReference type="EMBL" id="TNC24332.1"/>
    </source>
</evidence>
<proteinExistence type="predicted"/>
<dbReference type="Gene3D" id="3.10.180.10">
    <property type="entry name" value="2,3-Dihydroxybiphenyl 1,2-Dioxygenase, domain 1"/>
    <property type="match status" value="1"/>
</dbReference>
<evidence type="ECO:0000313" key="3">
    <source>
        <dbReference type="Proteomes" id="UP000305546"/>
    </source>
</evidence>
<dbReference type="EMBL" id="VDFW01000015">
    <property type="protein sequence ID" value="TNC24332.1"/>
    <property type="molecule type" value="Genomic_DNA"/>
</dbReference>
<dbReference type="AlphaFoldDB" id="A0A5C4LXK5"/>
<feature type="domain" description="PhnB-like" evidence="1">
    <location>
        <begin position="5"/>
        <end position="119"/>
    </location>
</feature>
<keyword evidence="3" id="KW-1185">Reference proteome</keyword>
<reference evidence="2 3" key="1">
    <citation type="submission" date="2019-06" db="EMBL/GenBank/DDBJ databases">
        <title>Amycolatopsis alkalitolerans sp. nov., isolated from Gastrodia elata Blume.</title>
        <authorList>
            <person name="Narsing Rao M.P."/>
            <person name="Li W.J."/>
        </authorList>
    </citation>
    <scope>NUCLEOTIDE SEQUENCE [LARGE SCALE GENOMIC DNA]</scope>
    <source>
        <strain evidence="2 3">SYSUP0005</strain>
    </source>
</reference>
<comment type="caution">
    <text evidence="2">The sequence shown here is derived from an EMBL/GenBank/DDBJ whole genome shotgun (WGS) entry which is preliminary data.</text>
</comment>
<dbReference type="InterPro" id="IPR028973">
    <property type="entry name" value="PhnB-like"/>
</dbReference>
<dbReference type="Proteomes" id="UP000305546">
    <property type="component" value="Unassembled WGS sequence"/>
</dbReference>
<dbReference type="InterPro" id="IPR009725">
    <property type="entry name" value="3_dmu_93_MTrfase"/>
</dbReference>
<accession>A0A5C4LXK5</accession>
<dbReference type="Pfam" id="PF06983">
    <property type="entry name" value="3-dmu-9_3-mt"/>
    <property type="match status" value="1"/>
</dbReference>
<gene>
    <name evidence="2" type="ORF">FG385_18065</name>
</gene>
<dbReference type="InterPro" id="IPR029068">
    <property type="entry name" value="Glyas_Bleomycin-R_OHBP_Dase"/>
</dbReference>
<dbReference type="CDD" id="cd06588">
    <property type="entry name" value="PhnB_like"/>
    <property type="match status" value="1"/>
</dbReference>
<dbReference type="PIRSF" id="PIRSF021700">
    <property type="entry name" value="3_dmu_93_MTrfase"/>
    <property type="match status" value="1"/>
</dbReference>
<name>A0A5C4LXK5_9PSEU</name>
<dbReference type="PANTHER" id="PTHR33990:SF2">
    <property type="entry name" value="PHNB-LIKE DOMAIN-CONTAINING PROTEIN"/>
    <property type="match status" value="1"/>
</dbReference>